<evidence type="ECO:0000256" key="1">
    <source>
        <dbReference type="ARBA" id="ARBA00006100"/>
    </source>
</evidence>
<dbReference type="PROSITE" id="PS51918">
    <property type="entry name" value="RADICAL_SAM"/>
    <property type="match status" value="1"/>
</dbReference>
<dbReference type="PANTHER" id="PTHR13932">
    <property type="entry name" value="COPROPORPHYRINIGEN III OXIDASE"/>
    <property type="match status" value="1"/>
</dbReference>
<evidence type="ECO:0000259" key="4">
    <source>
        <dbReference type="PROSITE" id="PS51918"/>
    </source>
</evidence>
<dbReference type="InterPro" id="IPR006638">
    <property type="entry name" value="Elp3/MiaA/NifB-like_rSAM"/>
</dbReference>
<comment type="caution">
    <text evidence="5">The sequence shown here is derived from an EMBL/GenBank/DDBJ whole genome shotgun (WGS) entry which is preliminary data.</text>
</comment>
<dbReference type="AlphaFoldDB" id="A0AAV3FJP4"/>
<keyword evidence="3" id="KW-0479">Metal-binding</keyword>
<protein>
    <recommendedName>
        <fullName evidence="2 3">Heme chaperone HemW</fullName>
    </recommendedName>
</protein>
<keyword evidence="3" id="KW-0143">Chaperone</keyword>
<evidence type="ECO:0000256" key="3">
    <source>
        <dbReference type="RuleBase" id="RU364116"/>
    </source>
</evidence>
<dbReference type="InterPro" id="IPR004559">
    <property type="entry name" value="HemW-like"/>
</dbReference>
<dbReference type="InterPro" id="IPR023404">
    <property type="entry name" value="rSAM_horseshoe"/>
</dbReference>
<evidence type="ECO:0000313" key="6">
    <source>
        <dbReference type="Proteomes" id="UP000005929"/>
    </source>
</evidence>
<keyword evidence="3" id="KW-0349">Heme</keyword>
<dbReference type="GO" id="GO:0006779">
    <property type="term" value="P:porphyrin-containing compound biosynthetic process"/>
    <property type="evidence" value="ECO:0007669"/>
    <property type="project" value="InterPro"/>
</dbReference>
<dbReference type="Pfam" id="PF04055">
    <property type="entry name" value="Radical_SAM"/>
    <property type="match status" value="1"/>
</dbReference>
<evidence type="ECO:0000313" key="5">
    <source>
        <dbReference type="EMBL" id="EIJ24316.1"/>
    </source>
</evidence>
<keyword evidence="3" id="KW-0411">Iron-sulfur</keyword>
<name>A0AAV3FJP4_BIFLL</name>
<dbReference type="GO" id="GO:0004109">
    <property type="term" value="F:coproporphyrinogen oxidase activity"/>
    <property type="evidence" value="ECO:0007669"/>
    <property type="project" value="InterPro"/>
</dbReference>
<dbReference type="PANTHER" id="PTHR13932:SF5">
    <property type="entry name" value="RADICAL S-ADENOSYL METHIONINE DOMAIN-CONTAINING PROTEIN 1, MITOCHONDRIAL"/>
    <property type="match status" value="1"/>
</dbReference>
<keyword evidence="3" id="KW-0004">4Fe-4S</keyword>
<dbReference type="GO" id="GO:0005737">
    <property type="term" value="C:cytoplasm"/>
    <property type="evidence" value="ECO:0007669"/>
    <property type="project" value="UniProtKB-SubCell"/>
</dbReference>
<comment type="subcellular location">
    <subcellularLocation>
        <location evidence="3">Cytoplasm</location>
    </subcellularLocation>
</comment>
<keyword evidence="3" id="KW-0949">S-adenosyl-L-methionine</keyword>
<dbReference type="GO" id="GO:0051539">
    <property type="term" value="F:4 iron, 4 sulfur cluster binding"/>
    <property type="evidence" value="ECO:0007669"/>
    <property type="project" value="UniProtKB-UniRule"/>
</dbReference>
<dbReference type="InterPro" id="IPR034505">
    <property type="entry name" value="Coproporphyrinogen-III_oxidase"/>
</dbReference>
<dbReference type="Gene3D" id="3.80.30.20">
    <property type="entry name" value="tm_1862 like domain"/>
    <property type="match status" value="1"/>
</dbReference>
<keyword evidence="3" id="KW-0963">Cytoplasm</keyword>
<dbReference type="InterPro" id="IPR007197">
    <property type="entry name" value="rSAM"/>
</dbReference>
<dbReference type="SFLD" id="SFLDG01082">
    <property type="entry name" value="B12-binding_domain_containing"/>
    <property type="match status" value="1"/>
</dbReference>
<dbReference type="SMART" id="SM00729">
    <property type="entry name" value="Elp3"/>
    <property type="match status" value="1"/>
</dbReference>
<proteinExistence type="inferred from homology"/>
<dbReference type="SFLD" id="SFLDG01065">
    <property type="entry name" value="anaerobic_coproporphyrinogen-I"/>
    <property type="match status" value="1"/>
</dbReference>
<dbReference type="NCBIfam" id="TIGR00539">
    <property type="entry name" value="hemN_rel"/>
    <property type="match status" value="1"/>
</dbReference>
<comment type="similarity">
    <text evidence="1">Belongs to the anaerobic coproporphyrinogen-III oxidase family. HemW subfamily.</text>
</comment>
<dbReference type="EMBL" id="AJTJ01000086">
    <property type="protein sequence ID" value="EIJ24316.1"/>
    <property type="molecule type" value="Genomic_DNA"/>
</dbReference>
<evidence type="ECO:0000256" key="2">
    <source>
        <dbReference type="ARBA" id="ARBA00017228"/>
    </source>
</evidence>
<sequence>MFEVYIHVPFCLRRCGYCDFNTYTATDLGAGASRGNYANMVIREMKLTKQWQLDHGIAEPPVSTVFFGGGTPTILAARDLVAMLDAIRKIWGIAPDAEITTEANPDTVNEYYINELAAGGFTRVSFGMQSAVPHVLKTLDRTHTPANVAAGVNAANKAGLRSSVDLIYGAPGESLDDWRTSVTTAIDLGVNHISAYALTVEPTTKMGRQIAAGTLPKPNDDDEAAKYEIADDLFAAAGLEWYEVSNWARPGYESQHNLGYWRNVDWAGLGPGAHSHYNAVTEADHPQSASLTAPAWRGRVRRMPDWGWFLSHTVCAAGTSRTRVCGARPSTRTVCRGPIARRSLPRKTSKSSSCSGCACTRALTSTASTAPSTMRV</sequence>
<organism evidence="5 6">
    <name type="scientific">Bifidobacterium longum subsp. longum 2-2B</name>
    <dbReference type="NCBI Taxonomy" id="1161745"/>
    <lineage>
        <taxon>Bacteria</taxon>
        <taxon>Bacillati</taxon>
        <taxon>Actinomycetota</taxon>
        <taxon>Actinomycetes</taxon>
        <taxon>Bifidobacteriales</taxon>
        <taxon>Bifidobacteriaceae</taxon>
        <taxon>Bifidobacterium</taxon>
    </lineage>
</organism>
<dbReference type="CDD" id="cd01335">
    <property type="entry name" value="Radical_SAM"/>
    <property type="match status" value="1"/>
</dbReference>
<dbReference type="InterPro" id="IPR058240">
    <property type="entry name" value="rSAM_sf"/>
</dbReference>
<reference evidence="5 6" key="1">
    <citation type="journal article" date="2013" name="Genome Announc.">
        <title>Draft Genome Sequences of Two Pairs of Human Intestinal Bifidobacterium longum subsp. longum Strains, 44B and 1-6B and 35B and 2-2B, Consecutively Isolated from Two Children after a 5-Year Time Period.</title>
        <authorList>
            <person name="Shkoporov A.N."/>
            <person name="Efimov B.A."/>
            <person name="Khokhlova E.V."/>
            <person name="Chaplin A.V."/>
            <person name="Kafarskaya L.I."/>
            <person name="Durkin A.S."/>
            <person name="McCorrison J."/>
            <person name="Torralba M."/>
            <person name="Gillis M."/>
            <person name="Sutton G."/>
            <person name="Weibel D.B."/>
            <person name="Nelson K.E."/>
            <person name="Smeianov V.V."/>
        </authorList>
    </citation>
    <scope>NUCLEOTIDE SEQUENCE [LARGE SCALE GENOMIC DNA]</scope>
    <source>
        <strain evidence="5 6">2-2B</strain>
    </source>
</reference>
<accession>A0AAV3FJP4</accession>
<dbReference type="SFLD" id="SFLDS00029">
    <property type="entry name" value="Radical_SAM"/>
    <property type="match status" value="1"/>
</dbReference>
<keyword evidence="3" id="KW-0408">Iron</keyword>
<dbReference type="Proteomes" id="UP000005929">
    <property type="component" value="Unassembled WGS sequence"/>
</dbReference>
<comment type="function">
    <text evidence="3">Probably acts as a heme chaperone, transferring heme to an unknown acceptor. Binds one molecule of heme per monomer, possibly covalently. Binds 1 [4Fe-4S] cluster. The cluster is coordinated with 3 cysteines and an exchangeable S-adenosyl-L-methionine.</text>
</comment>
<feature type="domain" description="Radical SAM core" evidence="4">
    <location>
        <begin position="1"/>
        <end position="240"/>
    </location>
</feature>
<dbReference type="SUPFAM" id="SSF102114">
    <property type="entry name" value="Radical SAM enzymes"/>
    <property type="match status" value="1"/>
</dbReference>
<dbReference type="GO" id="GO:0046872">
    <property type="term" value="F:metal ion binding"/>
    <property type="evidence" value="ECO:0007669"/>
    <property type="project" value="UniProtKB-UniRule"/>
</dbReference>
<dbReference type="SFLD" id="SFLDF00562">
    <property type="entry name" value="HemN-like__clustered_with_heat"/>
    <property type="match status" value="1"/>
</dbReference>
<gene>
    <name evidence="5" type="ORF">HMPREF1315_1072</name>
</gene>